<evidence type="ECO:0000313" key="2">
    <source>
        <dbReference type="Proteomes" id="UP000076871"/>
    </source>
</evidence>
<keyword evidence="2" id="KW-1185">Reference proteome</keyword>
<organism evidence="1 2">
    <name type="scientific">Laetiporus sulphureus 93-53</name>
    <dbReference type="NCBI Taxonomy" id="1314785"/>
    <lineage>
        <taxon>Eukaryota</taxon>
        <taxon>Fungi</taxon>
        <taxon>Dikarya</taxon>
        <taxon>Basidiomycota</taxon>
        <taxon>Agaricomycotina</taxon>
        <taxon>Agaricomycetes</taxon>
        <taxon>Polyporales</taxon>
        <taxon>Laetiporus</taxon>
    </lineage>
</organism>
<name>A0A165B257_9APHY</name>
<dbReference type="InParanoid" id="A0A165B257"/>
<dbReference type="STRING" id="1314785.A0A165B257"/>
<dbReference type="GeneID" id="63830568"/>
<reference evidence="1 2" key="1">
    <citation type="journal article" date="2016" name="Mol. Biol. Evol.">
        <title>Comparative Genomics of Early-Diverging Mushroom-Forming Fungi Provides Insights into the Origins of Lignocellulose Decay Capabilities.</title>
        <authorList>
            <person name="Nagy L.G."/>
            <person name="Riley R."/>
            <person name="Tritt A."/>
            <person name="Adam C."/>
            <person name="Daum C."/>
            <person name="Floudas D."/>
            <person name="Sun H."/>
            <person name="Yadav J.S."/>
            <person name="Pangilinan J."/>
            <person name="Larsson K.H."/>
            <person name="Matsuura K."/>
            <person name="Barry K."/>
            <person name="Labutti K."/>
            <person name="Kuo R."/>
            <person name="Ohm R.A."/>
            <person name="Bhattacharya S.S."/>
            <person name="Shirouzu T."/>
            <person name="Yoshinaga Y."/>
            <person name="Martin F.M."/>
            <person name="Grigoriev I.V."/>
            <person name="Hibbett D.S."/>
        </authorList>
    </citation>
    <scope>NUCLEOTIDE SEQUENCE [LARGE SCALE GENOMIC DNA]</scope>
    <source>
        <strain evidence="1 2">93-53</strain>
    </source>
</reference>
<dbReference type="OrthoDB" id="3215905at2759"/>
<dbReference type="EMBL" id="KV427697">
    <property type="protein sequence ID" value="KZT00087.1"/>
    <property type="molecule type" value="Genomic_DNA"/>
</dbReference>
<accession>A0A165B257</accession>
<evidence type="ECO:0000313" key="1">
    <source>
        <dbReference type="EMBL" id="KZT00087.1"/>
    </source>
</evidence>
<protein>
    <submittedName>
        <fullName evidence="1">Uncharacterized protein</fullName>
    </submittedName>
</protein>
<dbReference type="AlphaFoldDB" id="A0A165B257"/>
<proteinExistence type="predicted"/>
<gene>
    <name evidence="1" type="ORF">LAESUDRAFT_764913</name>
</gene>
<sequence length="522" mass="57151">MPDLIPTLPFVVTEALSKVYHKGLPSEPRLIAATNPSPFEAPTGSEAYPVVKELRVLGDHTLANAWDHGLADHLRRGLNTMCVNWTSIEALRIVEVGESSGPAIVWIGVEFGALSFGEGSVVALQCRTFIDSHSIHDYHVEIRESRVMRQAGNRFLDPVPVSDPTFTARNPYTATLSIPIFAKGGFYLSAGGDDKNIFLVTARHVVLPLDNNDNNEYDRKNDSKAREDVVVLSTSGFNENLTVIDDDIEGQESAITDAKERIDSVKGLDNVKEREEAEHDLQKAEEGLKALRALRHEIAPPIVLSTKLGQYTLEIAVIKIDAGMLDANNYCGNTIYLGNKYTRQQFMKKVYLHPTSTTSFKFPANRLVTLQDQVPASALVKQPMLDANGDPCLVVFKNGVKTGTTIGKANNVSSYTRHYFAGQYKESREWPVISTDKNSGVFSAKGDCGSCVADAFSRVGGILTGGSGAPDSCDAHLLHHEGPPQQEALQARLPQPGPRLGGHPKFIYDEILEISFQGRRRG</sequence>
<dbReference type="Proteomes" id="UP000076871">
    <property type="component" value="Unassembled WGS sequence"/>
</dbReference>
<dbReference type="RefSeq" id="XP_040757827.1">
    <property type="nucleotide sequence ID" value="XM_040913540.1"/>
</dbReference>